<proteinExistence type="predicted"/>
<sequence>MNPITLTLKGRPRSTKNSRKIIRVNGKPRSVMSDSAAAWITSARASLKKQWKGRPLQHAIHLHVHAVFCDRHSLPDPDNCMNAVLDALKSIVLRDDNLTWVPSFAFSHEVTPGAKECLVLTLSEAV</sequence>
<dbReference type="GO" id="GO:0006281">
    <property type="term" value="P:DNA repair"/>
    <property type="evidence" value="ECO:0007669"/>
    <property type="project" value="InterPro"/>
</dbReference>
<dbReference type="AlphaFoldDB" id="A0A1W1UXL2"/>
<gene>
    <name evidence="1" type="ORF">SAMN00790413_03563</name>
</gene>
<name>A0A1W1UXL2_9DEIO</name>
<dbReference type="InterPro" id="IPR008822">
    <property type="entry name" value="Endonuclease_RusA-like"/>
</dbReference>
<evidence type="ECO:0000313" key="1">
    <source>
        <dbReference type="EMBL" id="SMB85845.1"/>
    </source>
</evidence>
<dbReference type="InterPro" id="IPR036614">
    <property type="entry name" value="RusA-like_sf"/>
</dbReference>
<reference evidence="1 2" key="1">
    <citation type="submission" date="2017-04" db="EMBL/GenBank/DDBJ databases">
        <authorList>
            <person name="Afonso C.L."/>
            <person name="Miller P.J."/>
            <person name="Scott M.A."/>
            <person name="Spackman E."/>
            <person name="Goraichik I."/>
            <person name="Dimitrov K.M."/>
            <person name="Suarez D.L."/>
            <person name="Swayne D.E."/>
        </authorList>
    </citation>
    <scope>NUCLEOTIDE SEQUENCE [LARGE SCALE GENOMIC DNA]</scope>
    <source>
        <strain evidence="1 2">KR-140</strain>
    </source>
</reference>
<dbReference type="RefSeq" id="WP_170928605.1">
    <property type="nucleotide sequence ID" value="NZ_FWWU01000008.1"/>
</dbReference>
<keyword evidence="1" id="KW-0540">Nuclease</keyword>
<dbReference type="GO" id="GO:0006310">
    <property type="term" value="P:DNA recombination"/>
    <property type="evidence" value="ECO:0007669"/>
    <property type="project" value="InterPro"/>
</dbReference>
<dbReference type="STRING" id="695939.SAMN00790413_03563"/>
<keyword evidence="2" id="KW-1185">Reference proteome</keyword>
<dbReference type="SUPFAM" id="SSF103084">
    <property type="entry name" value="Holliday junction resolvase RusA"/>
    <property type="match status" value="1"/>
</dbReference>
<protein>
    <submittedName>
        <fullName evidence="1">Holliday junction resolvase RusA (Prophage-encoded endonuclease)</fullName>
    </submittedName>
</protein>
<accession>A0A1W1UXL2</accession>
<evidence type="ECO:0000313" key="2">
    <source>
        <dbReference type="Proteomes" id="UP000192582"/>
    </source>
</evidence>
<organism evidence="1 2">
    <name type="scientific">Deinococcus hopiensis KR-140</name>
    <dbReference type="NCBI Taxonomy" id="695939"/>
    <lineage>
        <taxon>Bacteria</taxon>
        <taxon>Thermotogati</taxon>
        <taxon>Deinococcota</taxon>
        <taxon>Deinococci</taxon>
        <taxon>Deinococcales</taxon>
        <taxon>Deinococcaceae</taxon>
        <taxon>Deinococcus</taxon>
    </lineage>
</organism>
<dbReference type="Proteomes" id="UP000192582">
    <property type="component" value="Unassembled WGS sequence"/>
</dbReference>
<keyword evidence="1" id="KW-0255">Endonuclease</keyword>
<dbReference type="Gene3D" id="3.30.1330.70">
    <property type="entry name" value="Holliday junction resolvase RusA"/>
    <property type="match status" value="1"/>
</dbReference>
<dbReference type="GO" id="GO:0000287">
    <property type="term" value="F:magnesium ion binding"/>
    <property type="evidence" value="ECO:0007669"/>
    <property type="project" value="InterPro"/>
</dbReference>
<keyword evidence="1" id="KW-0378">Hydrolase</keyword>
<dbReference type="Pfam" id="PF05866">
    <property type="entry name" value="RusA"/>
    <property type="match status" value="1"/>
</dbReference>
<dbReference type="EMBL" id="FWWU01000008">
    <property type="protein sequence ID" value="SMB85845.1"/>
    <property type="molecule type" value="Genomic_DNA"/>
</dbReference>
<dbReference type="GO" id="GO:0004519">
    <property type="term" value="F:endonuclease activity"/>
    <property type="evidence" value="ECO:0007669"/>
    <property type="project" value="UniProtKB-KW"/>
</dbReference>